<evidence type="ECO:0000256" key="3">
    <source>
        <dbReference type="ARBA" id="ARBA00022692"/>
    </source>
</evidence>
<organism evidence="8 9">
    <name type="scientific">Ambrosiozyma monospora</name>
    <name type="common">Yeast</name>
    <name type="synonym">Endomycopsis monosporus</name>
    <dbReference type="NCBI Taxonomy" id="43982"/>
    <lineage>
        <taxon>Eukaryota</taxon>
        <taxon>Fungi</taxon>
        <taxon>Dikarya</taxon>
        <taxon>Ascomycota</taxon>
        <taxon>Saccharomycotina</taxon>
        <taxon>Pichiomycetes</taxon>
        <taxon>Pichiales</taxon>
        <taxon>Pichiaceae</taxon>
        <taxon>Ambrosiozyma</taxon>
    </lineage>
</organism>
<proteinExistence type="inferred from homology"/>
<feature type="transmembrane region" description="Helical" evidence="7">
    <location>
        <begin position="588"/>
        <end position="610"/>
    </location>
</feature>
<sequence length="620" mass="69146">MVLYDNESTKTHLLSSDMKYKGSTDKKNNHLYDEIELGSIEDALIDHDPSHKHKYHYQKLETDTSTLGSSSSSNFSNIDKDNDSSDSESIRLLKEAEEEDKANFKDTRKLRRVTGDIPKVAYLVCLVEFTERLSYFMITGCITNMVQRPLPKGSTNGAVLDLSSDESPGALGMGLGIASLVSQLLMFAAYISPLYSGYLADTKLGKYKSLVVGTLIGSVGHGLLVLASLPFVLKIIPLSFALTLVSIVTIAISAGFIKPNLLPLLLDQYPVDKDTVKKLDTGEFVVIDYRATLEKLSLSFYLFVNCGCFIALLGSFIERRYGFWVVYFITMFIYMLLPLLLWFLKPRLRNLPPEGKSIYDEVIPMLKQLFSEGWISRSIHGQFWSIDTTSSSSSNNLKLEDFKTTCQVCVLFLYFIIFNLNDNTLSSIQINQAGSMQANGLPNDFFQYFNPLAILITIPFLDFVLYPFLRRLQINFTSIHKITLGFLLGVLGSLIGALIQQIIYNTSECGSYAPTCDKASPISAWWSGLMFSLQAIGECFASVTAYELAYSKSPAAMRSLVVGIYLLMMALSSVVGSVLAIWSKDPYLVWVFGGVGLVGLVCAIVFYFHFAEFRKSERVN</sequence>
<feature type="transmembrane region" description="Helical" evidence="7">
    <location>
        <begin position="211"/>
        <end position="233"/>
    </location>
</feature>
<feature type="compositionally biased region" description="Basic and acidic residues" evidence="6">
    <location>
        <begin position="78"/>
        <end position="88"/>
    </location>
</feature>
<evidence type="ECO:0000313" key="9">
    <source>
        <dbReference type="Proteomes" id="UP001165063"/>
    </source>
</evidence>
<name>A0A9W6YT68_AMBMO</name>
<evidence type="ECO:0000256" key="6">
    <source>
        <dbReference type="SAM" id="MobiDB-lite"/>
    </source>
</evidence>
<feature type="region of interest" description="Disordered" evidence="6">
    <location>
        <begin position="62"/>
        <end position="88"/>
    </location>
</feature>
<dbReference type="PANTHER" id="PTHR11654">
    <property type="entry name" value="OLIGOPEPTIDE TRANSPORTER-RELATED"/>
    <property type="match status" value="1"/>
</dbReference>
<protein>
    <submittedName>
        <fullName evidence="8">Unnamed protein product</fullName>
    </submittedName>
</protein>
<dbReference type="OrthoDB" id="8904098at2759"/>
<reference evidence="8" key="1">
    <citation type="submission" date="2023-04" db="EMBL/GenBank/DDBJ databases">
        <title>Ambrosiozyma monospora NBRC 1965.</title>
        <authorList>
            <person name="Ichikawa N."/>
            <person name="Sato H."/>
            <person name="Tonouchi N."/>
        </authorList>
    </citation>
    <scope>NUCLEOTIDE SEQUENCE</scope>
    <source>
        <strain evidence="8">NBRC 1965</strain>
    </source>
</reference>
<feature type="transmembrane region" description="Helical" evidence="7">
    <location>
        <begin position="524"/>
        <end position="548"/>
    </location>
</feature>
<dbReference type="Pfam" id="PF00854">
    <property type="entry name" value="PTR2"/>
    <property type="match status" value="1"/>
</dbReference>
<evidence type="ECO:0000256" key="5">
    <source>
        <dbReference type="ARBA" id="ARBA00023136"/>
    </source>
</evidence>
<gene>
    <name evidence="8" type="ORF">Amon01_000072300</name>
</gene>
<keyword evidence="4 7" id="KW-1133">Transmembrane helix</keyword>
<evidence type="ECO:0000313" key="8">
    <source>
        <dbReference type="EMBL" id="GMG19773.1"/>
    </source>
</evidence>
<feature type="transmembrane region" description="Helical" evidence="7">
    <location>
        <begin position="240"/>
        <end position="257"/>
    </location>
</feature>
<feature type="transmembrane region" description="Helical" evidence="7">
    <location>
        <begin position="298"/>
        <end position="317"/>
    </location>
</feature>
<feature type="transmembrane region" description="Helical" evidence="7">
    <location>
        <begin position="481"/>
        <end position="504"/>
    </location>
</feature>
<dbReference type="AlphaFoldDB" id="A0A9W6YT68"/>
<comment type="caution">
    <text evidence="8">The sequence shown here is derived from an EMBL/GenBank/DDBJ whole genome shotgun (WGS) entry which is preliminary data.</text>
</comment>
<evidence type="ECO:0000256" key="4">
    <source>
        <dbReference type="ARBA" id="ARBA00022989"/>
    </source>
</evidence>
<dbReference type="GO" id="GO:0022857">
    <property type="term" value="F:transmembrane transporter activity"/>
    <property type="evidence" value="ECO:0007669"/>
    <property type="project" value="InterPro"/>
</dbReference>
<dbReference type="InterPro" id="IPR036259">
    <property type="entry name" value="MFS_trans_sf"/>
</dbReference>
<evidence type="ECO:0000256" key="1">
    <source>
        <dbReference type="ARBA" id="ARBA00004141"/>
    </source>
</evidence>
<keyword evidence="9" id="KW-1185">Reference proteome</keyword>
<dbReference type="SUPFAM" id="SSF103473">
    <property type="entry name" value="MFS general substrate transporter"/>
    <property type="match status" value="1"/>
</dbReference>
<dbReference type="GO" id="GO:0016020">
    <property type="term" value="C:membrane"/>
    <property type="evidence" value="ECO:0007669"/>
    <property type="project" value="UniProtKB-SubCell"/>
</dbReference>
<feature type="transmembrane region" description="Helical" evidence="7">
    <location>
        <begin position="560"/>
        <end position="582"/>
    </location>
</feature>
<keyword evidence="3 7" id="KW-0812">Transmembrane</keyword>
<feature type="transmembrane region" description="Helical" evidence="7">
    <location>
        <begin position="324"/>
        <end position="344"/>
    </location>
</feature>
<dbReference type="Proteomes" id="UP001165063">
    <property type="component" value="Unassembled WGS sequence"/>
</dbReference>
<comment type="subcellular location">
    <subcellularLocation>
        <location evidence="1">Membrane</location>
        <topology evidence="1">Multi-pass membrane protein</topology>
    </subcellularLocation>
</comment>
<feature type="transmembrane region" description="Helical" evidence="7">
    <location>
        <begin position="448"/>
        <end position="469"/>
    </location>
</feature>
<feature type="transmembrane region" description="Helical" evidence="7">
    <location>
        <begin position="170"/>
        <end position="191"/>
    </location>
</feature>
<feature type="compositionally biased region" description="Low complexity" evidence="6">
    <location>
        <begin position="63"/>
        <end position="77"/>
    </location>
</feature>
<dbReference type="InterPro" id="IPR000109">
    <property type="entry name" value="POT_fam"/>
</dbReference>
<keyword evidence="5 7" id="KW-0472">Membrane</keyword>
<dbReference type="EMBL" id="BSXU01000202">
    <property type="protein sequence ID" value="GMG19773.1"/>
    <property type="molecule type" value="Genomic_DNA"/>
</dbReference>
<evidence type="ECO:0000256" key="2">
    <source>
        <dbReference type="ARBA" id="ARBA00005982"/>
    </source>
</evidence>
<dbReference type="Gene3D" id="1.20.1250.20">
    <property type="entry name" value="MFS general substrate transporter like domains"/>
    <property type="match status" value="1"/>
</dbReference>
<comment type="similarity">
    <text evidence="2">Belongs to the major facilitator superfamily. Proton-dependent oligopeptide transporter (POT/PTR) (TC 2.A.17) family.</text>
</comment>
<evidence type="ECO:0000256" key="7">
    <source>
        <dbReference type="SAM" id="Phobius"/>
    </source>
</evidence>
<accession>A0A9W6YT68</accession>